<protein>
    <submittedName>
        <fullName evidence="1">DUF2273 domain-containing protein</fullName>
    </submittedName>
</protein>
<reference evidence="1 2" key="1">
    <citation type="submission" date="2019-07" db="EMBL/GenBank/DDBJ databases">
        <title>Quadrisphaera sp. strain DD2A genome sequencing and assembly.</title>
        <authorList>
            <person name="Kim I."/>
        </authorList>
    </citation>
    <scope>NUCLEOTIDE SEQUENCE [LARGE SCALE GENOMIC DNA]</scope>
    <source>
        <strain evidence="1 2">DD2A</strain>
    </source>
</reference>
<dbReference type="EMBL" id="VKAC01000006">
    <property type="protein sequence ID" value="TXR56119.1"/>
    <property type="molecule type" value="Genomic_DNA"/>
</dbReference>
<name>A0A5C8ZFS9_9ACTN</name>
<evidence type="ECO:0000313" key="2">
    <source>
        <dbReference type="Proteomes" id="UP000321234"/>
    </source>
</evidence>
<proteinExistence type="predicted"/>
<comment type="caution">
    <text evidence="1">The sequence shown here is derived from an EMBL/GenBank/DDBJ whole genome shotgun (WGS) entry which is preliminary data.</text>
</comment>
<keyword evidence="2" id="KW-1185">Reference proteome</keyword>
<dbReference type="RefSeq" id="WP_147926551.1">
    <property type="nucleotide sequence ID" value="NZ_VKAC01000006.1"/>
</dbReference>
<dbReference type="Proteomes" id="UP000321234">
    <property type="component" value="Unassembled WGS sequence"/>
</dbReference>
<organism evidence="1 2">
    <name type="scientific">Quadrisphaera setariae</name>
    <dbReference type="NCBI Taxonomy" id="2593304"/>
    <lineage>
        <taxon>Bacteria</taxon>
        <taxon>Bacillati</taxon>
        <taxon>Actinomycetota</taxon>
        <taxon>Actinomycetes</taxon>
        <taxon>Kineosporiales</taxon>
        <taxon>Kineosporiaceae</taxon>
        <taxon>Quadrisphaera</taxon>
    </lineage>
</organism>
<evidence type="ECO:0000313" key="1">
    <source>
        <dbReference type="EMBL" id="TXR56119.1"/>
    </source>
</evidence>
<accession>A0A5C8ZFS9</accession>
<dbReference type="AlphaFoldDB" id="A0A5C8ZFS9"/>
<gene>
    <name evidence="1" type="ORF">FMM08_11860</name>
</gene>
<sequence length="60" mass="5725">MSTPVMQGVIAGLLLAVAAAVGGWSAFALAVFLGAVGGLVAAQASGRIDVVEAVSGRGRG</sequence>